<organism evidence="2 3">
    <name type="scientific">Cladophialophora immunda</name>
    <dbReference type="NCBI Taxonomy" id="569365"/>
    <lineage>
        <taxon>Eukaryota</taxon>
        <taxon>Fungi</taxon>
        <taxon>Dikarya</taxon>
        <taxon>Ascomycota</taxon>
        <taxon>Pezizomycotina</taxon>
        <taxon>Eurotiomycetes</taxon>
        <taxon>Chaetothyriomycetidae</taxon>
        <taxon>Chaetothyriales</taxon>
        <taxon>Herpotrichiellaceae</taxon>
        <taxon>Cladophialophora</taxon>
    </lineage>
</organism>
<dbReference type="EMBL" id="KN847043">
    <property type="protein sequence ID" value="KIW28020.1"/>
    <property type="molecule type" value="Genomic_DNA"/>
</dbReference>
<proteinExistence type="predicted"/>
<dbReference type="HOGENOM" id="CLU_086044_0_0_1"/>
<dbReference type="VEuPathDB" id="FungiDB:PV07_07710"/>
<dbReference type="InterPro" id="IPR016181">
    <property type="entry name" value="Acyl_CoA_acyltransferase"/>
</dbReference>
<dbReference type="AlphaFoldDB" id="A0A0D2CCI7"/>
<name>A0A0D2CCI7_9EURO</name>
<dbReference type="GeneID" id="27346904"/>
<gene>
    <name evidence="2" type="ORF">PV07_07710</name>
</gene>
<dbReference type="STRING" id="569365.A0A0D2CCI7"/>
<dbReference type="InterPro" id="IPR051822">
    <property type="entry name" value="Glycosyl_Hydrolase_84"/>
</dbReference>
<keyword evidence="3" id="KW-1185">Reference proteome</keyword>
<sequence length="220" mass="25064">MALIRMYQESDKDAMIHIFRETAAPDLRNAGDPVLHYASFLWCRPYLMLEPESCFVLDDGNGLAVGYLLGVPNTASFVQKYEETYIPYLQSQGFEKPGPDEQTGWDENLPNALRQIMFNPRAMLHTQYPQLMEQWPAHMHIDILNPYQKQGWGRRLIERFCGAAKEQGARGLHLLMAAANEDAGRFYPRVGFSRFPFVIDGGVSGEEGRDVGTIWFVKSL</sequence>
<dbReference type="Pfam" id="PF13508">
    <property type="entry name" value="Acetyltransf_7"/>
    <property type="match status" value="1"/>
</dbReference>
<protein>
    <recommendedName>
        <fullName evidence="1">N-acetyltransferase domain-containing protein</fullName>
    </recommendedName>
</protein>
<dbReference type="CDD" id="cd04301">
    <property type="entry name" value="NAT_SF"/>
    <property type="match status" value="1"/>
</dbReference>
<dbReference type="PROSITE" id="PS51186">
    <property type="entry name" value="GNAT"/>
    <property type="match status" value="1"/>
</dbReference>
<dbReference type="OrthoDB" id="64477at2759"/>
<dbReference type="PANTHER" id="PTHR13170">
    <property type="entry name" value="O-GLCNACASE"/>
    <property type="match status" value="1"/>
</dbReference>
<dbReference type="RefSeq" id="XP_016248236.1">
    <property type="nucleotide sequence ID" value="XM_016394817.1"/>
</dbReference>
<dbReference type="PANTHER" id="PTHR13170:SF16">
    <property type="entry name" value="PROTEIN O-GLCNACASE"/>
    <property type="match status" value="1"/>
</dbReference>
<dbReference type="Gene3D" id="3.40.630.30">
    <property type="match status" value="1"/>
</dbReference>
<evidence type="ECO:0000313" key="2">
    <source>
        <dbReference type="EMBL" id="KIW28020.1"/>
    </source>
</evidence>
<dbReference type="SUPFAM" id="SSF55729">
    <property type="entry name" value="Acyl-CoA N-acyltransferases (Nat)"/>
    <property type="match status" value="1"/>
</dbReference>
<dbReference type="Proteomes" id="UP000054466">
    <property type="component" value="Unassembled WGS sequence"/>
</dbReference>
<dbReference type="InterPro" id="IPR000182">
    <property type="entry name" value="GNAT_dom"/>
</dbReference>
<accession>A0A0D2CCI7</accession>
<evidence type="ECO:0000313" key="3">
    <source>
        <dbReference type="Proteomes" id="UP000054466"/>
    </source>
</evidence>
<dbReference type="GO" id="GO:0009100">
    <property type="term" value="P:glycoprotein metabolic process"/>
    <property type="evidence" value="ECO:0007669"/>
    <property type="project" value="TreeGrafter"/>
</dbReference>
<feature type="domain" description="N-acetyltransferase" evidence="1">
    <location>
        <begin position="2"/>
        <end position="220"/>
    </location>
</feature>
<dbReference type="GO" id="GO:0016747">
    <property type="term" value="F:acyltransferase activity, transferring groups other than amino-acyl groups"/>
    <property type="evidence" value="ECO:0007669"/>
    <property type="project" value="InterPro"/>
</dbReference>
<dbReference type="GO" id="GO:0016231">
    <property type="term" value="F:beta-N-acetylglucosaminidase activity"/>
    <property type="evidence" value="ECO:0007669"/>
    <property type="project" value="TreeGrafter"/>
</dbReference>
<reference evidence="2 3" key="1">
    <citation type="submission" date="2015-01" db="EMBL/GenBank/DDBJ databases">
        <title>The Genome Sequence of Cladophialophora immunda CBS83496.</title>
        <authorList>
            <consortium name="The Broad Institute Genomics Platform"/>
            <person name="Cuomo C."/>
            <person name="de Hoog S."/>
            <person name="Gorbushina A."/>
            <person name="Stielow B."/>
            <person name="Teixiera M."/>
            <person name="Abouelleil A."/>
            <person name="Chapman S.B."/>
            <person name="Priest M."/>
            <person name="Young S.K."/>
            <person name="Wortman J."/>
            <person name="Nusbaum C."/>
            <person name="Birren B."/>
        </authorList>
    </citation>
    <scope>NUCLEOTIDE SEQUENCE [LARGE SCALE GENOMIC DNA]</scope>
    <source>
        <strain evidence="2 3">CBS 83496</strain>
    </source>
</reference>
<evidence type="ECO:0000259" key="1">
    <source>
        <dbReference type="PROSITE" id="PS51186"/>
    </source>
</evidence>